<accession>A0A6C0JKT6</accession>
<dbReference type="InterPro" id="IPR009072">
    <property type="entry name" value="Histone-fold"/>
</dbReference>
<proteinExistence type="predicted"/>
<protein>
    <submittedName>
        <fullName evidence="1">Uncharacterized protein</fullName>
    </submittedName>
</protein>
<dbReference type="GO" id="GO:0046982">
    <property type="term" value="F:protein heterodimerization activity"/>
    <property type="evidence" value="ECO:0007669"/>
    <property type="project" value="InterPro"/>
</dbReference>
<dbReference type="EMBL" id="MN740399">
    <property type="protein sequence ID" value="QHU04428.1"/>
    <property type="molecule type" value="Genomic_DNA"/>
</dbReference>
<dbReference type="AlphaFoldDB" id="A0A6C0JKT6"/>
<evidence type="ECO:0000313" key="1">
    <source>
        <dbReference type="EMBL" id="QHU04428.1"/>
    </source>
</evidence>
<dbReference type="SUPFAM" id="SSF47113">
    <property type="entry name" value="Histone-fold"/>
    <property type="match status" value="1"/>
</dbReference>
<dbReference type="Gene3D" id="1.10.20.10">
    <property type="entry name" value="Histone, subunit A"/>
    <property type="match status" value="1"/>
</dbReference>
<name>A0A6C0JKT6_9ZZZZ</name>
<reference evidence="1" key="1">
    <citation type="journal article" date="2020" name="Nature">
        <title>Giant virus diversity and host interactions through global metagenomics.</title>
        <authorList>
            <person name="Schulz F."/>
            <person name="Roux S."/>
            <person name="Paez-Espino D."/>
            <person name="Jungbluth S."/>
            <person name="Walsh D.A."/>
            <person name="Denef V.J."/>
            <person name="McMahon K.D."/>
            <person name="Konstantinidis K.T."/>
            <person name="Eloe-Fadrosh E.A."/>
            <person name="Kyrpides N.C."/>
            <person name="Woyke T."/>
        </authorList>
    </citation>
    <scope>NUCLEOTIDE SEQUENCE</scope>
    <source>
        <strain evidence="1">GVMAG-M-3300027708-39</strain>
    </source>
</reference>
<sequence length="72" mass="8535">MRNLGKKEKLYIPLDDYPTDSALKEYLVEDILDLAENYTRNVGRKVITEKDIKYIITPFYISNADFYIEQII</sequence>
<organism evidence="1">
    <name type="scientific">viral metagenome</name>
    <dbReference type="NCBI Taxonomy" id="1070528"/>
    <lineage>
        <taxon>unclassified sequences</taxon>
        <taxon>metagenomes</taxon>
        <taxon>organismal metagenomes</taxon>
    </lineage>
</organism>